<keyword evidence="1" id="KW-0732">Signal</keyword>
<sequence length="399" mass="45043">MPFWASPAHLHFSAQCGTREDDTLSPSAPSNGTFRLWRWRISALMAICTVLLLVTTISAFSHSLPAEMECSISQVYWKSTNLLETCIYAGFETSVELDPSNEENEENESVRIVWIPASIDFPRKRQEFLRRIKSVDQQFKERGLTRMYTLRSVFNLKLEAESSSSSSSSSPTSSSTASSSASSQQSATLWPSNKPRRRRGPGAFSDRQILVARPACTNKDISIFQSPDGSSGIPRYAVQIMNNCMSDCPPSDIHVFCGWFASALLVNPNSFKRVSYNDCIVNGGKPLRRGETLRFTRVTWPLQQRPKNLWENTVFQLPRHTIIRVLYKGPHVYTHLPILYSRHPDTTVIRNLGDAANFIPQNRDRCPEGLSKGETQMSKSGYSRNHFEDEPVFNGVPQH</sequence>
<dbReference type="PANTHER" id="PTHR33184">
    <property type="entry name" value="PROTEIN TAPETUM DETERMINANT 1-LIKE-RELATED"/>
    <property type="match status" value="1"/>
</dbReference>
<dbReference type="PANTHER" id="PTHR33184:SF2">
    <property type="entry name" value="APPLE DOMAIN-CONTAINING PROTEIN"/>
    <property type="match status" value="1"/>
</dbReference>
<evidence type="ECO:0000313" key="4">
    <source>
        <dbReference type="EnsemblPlants" id="Pp3c5_9010V3.1"/>
    </source>
</evidence>
<dbReference type="InParanoid" id="A0A2K1KJ01"/>
<evidence type="ECO:0000313" key="5">
    <source>
        <dbReference type="Proteomes" id="UP000006727"/>
    </source>
</evidence>
<name>A0A2K1KJ01_PHYPA</name>
<feature type="compositionally biased region" description="Polar residues" evidence="2">
    <location>
        <begin position="373"/>
        <end position="383"/>
    </location>
</feature>
<dbReference type="Gramene" id="Pp3c5_9010V3.1">
    <property type="protein sequence ID" value="Pp3c5_9010V3.1"/>
    <property type="gene ID" value="Pp3c5_9010"/>
</dbReference>
<reference evidence="3 5" key="2">
    <citation type="journal article" date="2018" name="Plant J.">
        <title>The Physcomitrella patens chromosome-scale assembly reveals moss genome structure and evolution.</title>
        <authorList>
            <person name="Lang D."/>
            <person name="Ullrich K.K."/>
            <person name="Murat F."/>
            <person name="Fuchs J."/>
            <person name="Jenkins J."/>
            <person name="Haas F.B."/>
            <person name="Piednoel M."/>
            <person name="Gundlach H."/>
            <person name="Van Bel M."/>
            <person name="Meyberg R."/>
            <person name="Vives C."/>
            <person name="Morata J."/>
            <person name="Symeonidi A."/>
            <person name="Hiss M."/>
            <person name="Muchero W."/>
            <person name="Kamisugi Y."/>
            <person name="Saleh O."/>
            <person name="Blanc G."/>
            <person name="Decker E.L."/>
            <person name="van Gessel N."/>
            <person name="Grimwood J."/>
            <person name="Hayes R.D."/>
            <person name="Graham S.W."/>
            <person name="Gunter L.E."/>
            <person name="McDaniel S.F."/>
            <person name="Hoernstein S.N.W."/>
            <person name="Larsson A."/>
            <person name="Li F.W."/>
            <person name="Perroud P.F."/>
            <person name="Phillips J."/>
            <person name="Ranjan P."/>
            <person name="Rokshar D.S."/>
            <person name="Rothfels C.J."/>
            <person name="Schneider L."/>
            <person name="Shu S."/>
            <person name="Stevenson D.W."/>
            <person name="Thummler F."/>
            <person name="Tillich M."/>
            <person name="Villarreal Aguilar J.C."/>
            <person name="Widiez T."/>
            <person name="Wong G.K."/>
            <person name="Wymore A."/>
            <person name="Zhang Y."/>
            <person name="Zimmer A.D."/>
            <person name="Quatrano R.S."/>
            <person name="Mayer K.F.X."/>
            <person name="Goodstein D."/>
            <person name="Casacuberta J.M."/>
            <person name="Vandepoele K."/>
            <person name="Reski R."/>
            <person name="Cuming A.C."/>
            <person name="Tuskan G.A."/>
            <person name="Maumus F."/>
            <person name="Salse J."/>
            <person name="Schmutz J."/>
            <person name="Rensing S.A."/>
        </authorList>
    </citation>
    <scope>NUCLEOTIDE SEQUENCE [LARGE SCALE GENOMIC DNA]</scope>
    <source>
        <strain evidence="4 5">cv. Gransden 2004</strain>
    </source>
</reference>
<evidence type="ECO:0000256" key="2">
    <source>
        <dbReference type="SAM" id="MobiDB-lite"/>
    </source>
</evidence>
<feature type="compositionally biased region" description="Low complexity" evidence="2">
    <location>
        <begin position="162"/>
        <end position="188"/>
    </location>
</feature>
<dbReference type="InterPro" id="IPR040361">
    <property type="entry name" value="TPD1"/>
</dbReference>
<feature type="region of interest" description="Disordered" evidence="2">
    <location>
        <begin position="365"/>
        <end position="399"/>
    </location>
</feature>
<organism evidence="3">
    <name type="scientific">Physcomitrium patens</name>
    <name type="common">Spreading-leaved earth moss</name>
    <name type="synonym">Physcomitrella patens</name>
    <dbReference type="NCBI Taxonomy" id="3218"/>
    <lineage>
        <taxon>Eukaryota</taxon>
        <taxon>Viridiplantae</taxon>
        <taxon>Streptophyta</taxon>
        <taxon>Embryophyta</taxon>
        <taxon>Bryophyta</taxon>
        <taxon>Bryophytina</taxon>
        <taxon>Bryopsida</taxon>
        <taxon>Funariidae</taxon>
        <taxon>Funariales</taxon>
        <taxon>Funariaceae</taxon>
        <taxon>Physcomitrium</taxon>
    </lineage>
</organism>
<reference evidence="4" key="3">
    <citation type="submission" date="2020-12" db="UniProtKB">
        <authorList>
            <consortium name="EnsemblPlants"/>
        </authorList>
    </citation>
    <scope>IDENTIFICATION</scope>
</reference>
<dbReference type="Proteomes" id="UP000006727">
    <property type="component" value="Chromosome 5"/>
</dbReference>
<accession>A0A2K1KJ01</accession>
<dbReference type="EMBL" id="ABEU02000005">
    <property type="protein sequence ID" value="PNR53757.1"/>
    <property type="molecule type" value="Genomic_DNA"/>
</dbReference>
<dbReference type="Pfam" id="PF24068">
    <property type="entry name" value="TPD1_C"/>
    <property type="match status" value="1"/>
</dbReference>
<feature type="region of interest" description="Disordered" evidence="2">
    <location>
        <begin position="162"/>
        <end position="204"/>
    </location>
</feature>
<reference evidence="3 5" key="1">
    <citation type="journal article" date="2008" name="Science">
        <title>The Physcomitrella genome reveals evolutionary insights into the conquest of land by plants.</title>
        <authorList>
            <person name="Rensing S."/>
            <person name="Lang D."/>
            <person name="Zimmer A."/>
            <person name="Terry A."/>
            <person name="Salamov A."/>
            <person name="Shapiro H."/>
            <person name="Nishiyama T."/>
            <person name="Perroud P.-F."/>
            <person name="Lindquist E."/>
            <person name="Kamisugi Y."/>
            <person name="Tanahashi T."/>
            <person name="Sakakibara K."/>
            <person name="Fujita T."/>
            <person name="Oishi K."/>
            <person name="Shin-I T."/>
            <person name="Kuroki Y."/>
            <person name="Toyoda A."/>
            <person name="Suzuki Y."/>
            <person name="Hashimoto A."/>
            <person name="Yamaguchi K."/>
            <person name="Sugano A."/>
            <person name="Kohara Y."/>
            <person name="Fujiyama A."/>
            <person name="Anterola A."/>
            <person name="Aoki S."/>
            <person name="Ashton N."/>
            <person name="Barbazuk W.B."/>
            <person name="Barker E."/>
            <person name="Bennetzen J."/>
            <person name="Bezanilla M."/>
            <person name="Blankenship R."/>
            <person name="Cho S.H."/>
            <person name="Dutcher S."/>
            <person name="Estelle M."/>
            <person name="Fawcett J.A."/>
            <person name="Gundlach H."/>
            <person name="Hanada K."/>
            <person name="Heyl A."/>
            <person name="Hicks K.A."/>
            <person name="Hugh J."/>
            <person name="Lohr M."/>
            <person name="Mayer K."/>
            <person name="Melkozernov A."/>
            <person name="Murata T."/>
            <person name="Nelson D."/>
            <person name="Pils B."/>
            <person name="Prigge M."/>
            <person name="Reiss B."/>
            <person name="Renner T."/>
            <person name="Rombauts S."/>
            <person name="Rushton P."/>
            <person name="Sanderfoot A."/>
            <person name="Schween G."/>
            <person name="Shiu S.-H."/>
            <person name="Stueber K."/>
            <person name="Theodoulou F.L."/>
            <person name="Tu H."/>
            <person name="Van de Peer Y."/>
            <person name="Verrier P.J."/>
            <person name="Waters E."/>
            <person name="Wood A."/>
            <person name="Yang L."/>
            <person name="Cove D."/>
            <person name="Cuming A."/>
            <person name="Hasebe M."/>
            <person name="Lucas S."/>
            <person name="Mishler D.B."/>
            <person name="Reski R."/>
            <person name="Grigoriev I."/>
            <person name="Quatrano R.S."/>
            <person name="Boore J.L."/>
        </authorList>
    </citation>
    <scope>NUCLEOTIDE SEQUENCE [LARGE SCALE GENOMIC DNA]</scope>
    <source>
        <strain evidence="4 5">cv. Gransden 2004</strain>
    </source>
</reference>
<evidence type="ECO:0000256" key="1">
    <source>
        <dbReference type="ARBA" id="ARBA00022729"/>
    </source>
</evidence>
<protein>
    <submittedName>
        <fullName evidence="3 4">Uncharacterized protein</fullName>
    </submittedName>
</protein>
<keyword evidence="5" id="KW-1185">Reference proteome</keyword>
<dbReference type="AlphaFoldDB" id="A0A2K1KJ01"/>
<dbReference type="EnsemblPlants" id="Pp3c5_9010V3.1">
    <property type="protein sequence ID" value="Pp3c5_9010V3.1"/>
    <property type="gene ID" value="Pp3c5_9010"/>
</dbReference>
<dbReference type="GO" id="GO:0001709">
    <property type="term" value="P:cell fate determination"/>
    <property type="evidence" value="ECO:0000318"/>
    <property type="project" value="GO_Central"/>
</dbReference>
<dbReference type="PaxDb" id="3218-PP1S64_98V6.1"/>
<evidence type="ECO:0000313" key="3">
    <source>
        <dbReference type="EMBL" id="PNR53757.1"/>
    </source>
</evidence>
<proteinExistence type="predicted"/>
<gene>
    <name evidence="3" type="ORF">PHYPA_007432</name>
</gene>